<keyword evidence="6" id="KW-0675">Receptor</keyword>
<reference evidence="7 8" key="1">
    <citation type="journal article" date="2007" name="Nature">
        <title>Evolution of genes and genomes on the Drosophila phylogeny.</title>
        <authorList>
            <consortium name="Drosophila 12 Genomes Consortium"/>
            <person name="Clark A.G."/>
            <person name="Eisen M.B."/>
            <person name="Smith D.R."/>
            <person name="Bergman C.M."/>
            <person name="Oliver B."/>
            <person name="Markow T.A."/>
            <person name="Kaufman T.C."/>
            <person name="Kellis M."/>
            <person name="Gelbart W."/>
            <person name="Iyer V.N."/>
            <person name="Pollard D.A."/>
            <person name="Sackton T.B."/>
            <person name="Larracuente A.M."/>
            <person name="Singh N.D."/>
            <person name="Abad J.P."/>
            <person name="Abt D.N."/>
            <person name="Adryan B."/>
            <person name="Aguade M."/>
            <person name="Akashi H."/>
            <person name="Anderson W.W."/>
            <person name="Aquadro C.F."/>
            <person name="Ardell D.H."/>
            <person name="Arguello R."/>
            <person name="Artieri C.G."/>
            <person name="Barbash D.A."/>
            <person name="Barker D."/>
            <person name="Barsanti P."/>
            <person name="Batterham P."/>
            <person name="Batzoglou S."/>
            <person name="Begun D."/>
            <person name="Bhutkar A."/>
            <person name="Blanco E."/>
            <person name="Bosak S.A."/>
            <person name="Bradley R.K."/>
            <person name="Brand A.D."/>
            <person name="Brent M.R."/>
            <person name="Brooks A.N."/>
            <person name="Brown R.H."/>
            <person name="Butlin R.K."/>
            <person name="Caggese C."/>
            <person name="Calvi B.R."/>
            <person name="Bernardo de Carvalho A."/>
            <person name="Caspi A."/>
            <person name="Castrezana S."/>
            <person name="Celniker S.E."/>
            <person name="Chang J.L."/>
            <person name="Chapple C."/>
            <person name="Chatterji S."/>
            <person name="Chinwalla A."/>
            <person name="Civetta A."/>
            <person name="Clifton S.W."/>
            <person name="Comeron J.M."/>
            <person name="Costello J.C."/>
            <person name="Coyne J.A."/>
            <person name="Daub J."/>
            <person name="David R.G."/>
            <person name="Delcher A.L."/>
            <person name="Delehaunty K."/>
            <person name="Do C.B."/>
            <person name="Ebling H."/>
            <person name="Edwards K."/>
            <person name="Eickbush T."/>
            <person name="Evans J.D."/>
            <person name="Filipski A."/>
            <person name="Findeiss S."/>
            <person name="Freyhult E."/>
            <person name="Fulton L."/>
            <person name="Fulton R."/>
            <person name="Garcia A.C."/>
            <person name="Gardiner A."/>
            <person name="Garfield D.A."/>
            <person name="Garvin B.E."/>
            <person name="Gibson G."/>
            <person name="Gilbert D."/>
            <person name="Gnerre S."/>
            <person name="Godfrey J."/>
            <person name="Good R."/>
            <person name="Gotea V."/>
            <person name="Gravely B."/>
            <person name="Greenberg A.J."/>
            <person name="Griffiths-Jones S."/>
            <person name="Gross S."/>
            <person name="Guigo R."/>
            <person name="Gustafson E.A."/>
            <person name="Haerty W."/>
            <person name="Hahn M.W."/>
            <person name="Halligan D.L."/>
            <person name="Halpern A.L."/>
            <person name="Halter G.M."/>
            <person name="Han M.V."/>
            <person name="Heger A."/>
            <person name="Hillier L."/>
            <person name="Hinrichs A.S."/>
            <person name="Holmes I."/>
            <person name="Hoskins R.A."/>
            <person name="Hubisz M.J."/>
            <person name="Hultmark D."/>
            <person name="Huntley M.A."/>
            <person name="Jaffe D.B."/>
            <person name="Jagadeeshan S."/>
            <person name="Jeck W.R."/>
            <person name="Johnson J."/>
            <person name="Jones C.D."/>
            <person name="Jordan W.C."/>
            <person name="Karpen G.H."/>
            <person name="Kataoka E."/>
            <person name="Keightley P.D."/>
            <person name="Kheradpour P."/>
            <person name="Kirkness E.F."/>
            <person name="Koerich L.B."/>
            <person name="Kristiansen K."/>
            <person name="Kudrna D."/>
            <person name="Kulathinal R.J."/>
            <person name="Kumar S."/>
            <person name="Kwok R."/>
            <person name="Lander E."/>
            <person name="Langley C.H."/>
            <person name="Lapoint R."/>
            <person name="Lazzaro B.P."/>
            <person name="Lee S.J."/>
            <person name="Levesque L."/>
            <person name="Li R."/>
            <person name="Lin C.F."/>
            <person name="Lin M.F."/>
            <person name="Lindblad-Toh K."/>
            <person name="Llopart A."/>
            <person name="Long M."/>
            <person name="Low L."/>
            <person name="Lozovsky E."/>
            <person name="Lu J."/>
            <person name="Luo M."/>
            <person name="Machado C.A."/>
            <person name="Makalowski W."/>
            <person name="Marzo M."/>
            <person name="Matsuda M."/>
            <person name="Matzkin L."/>
            <person name="McAllister B."/>
            <person name="McBride C.S."/>
            <person name="McKernan B."/>
            <person name="McKernan K."/>
            <person name="Mendez-Lago M."/>
            <person name="Minx P."/>
            <person name="Mollenhauer M.U."/>
            <person name="Montooth K."/>
            <person name="Mount S.M."/>
            <person name="Mu X."/>
            <person name="Myers E."/>
            <person name="Negre B."/>
            <person name="Newfeld S."/>
            <person name="Nielsen R."/>
            <person name="Noor M.A."/>
            <person name="O'Grady P."/>
            <person name="Pachter L."/>
            <person name="Papaceit M."/>
            <person name="Parisi M.J."/>
            <person name="Parisi M."/>
            <person name="Parts L."/>
            <person name="Pedersen J.S."/>
            <person name="Pesole G."/>
            <person name="Phillippy A.M."/>
            <person name="Ponting C.P."/>
            <person name="Pop M."/>
            <person name="Porcelli D."/>
            <person name="Powell J.R."/>
            <person name="Prohaska S."/>
            <person name="Pruitt K."/>
            <person name="Puig M."/>
            <person name="Quesneville H."/>
            <person name="Ram K.R."/>
            <person name="Rand D."/>
            <person name="Rasmussen M.D."/>
            <person name="Reed L.K."/>
            <person name="Reenan R."/>
            <person name="Reily A."/>
            <person name="Remington K.A."/>
            <person name="Rieger T.T."/>
            <person name="Ritchie M.G."/>
            <person name="Robin C."/>
            <person name="Rogers Y.H."/>
            <person name="Rohde C."/>
            <person name="Rozas J."/>
            <person name="Rubenfield M.J."/>
            <person name="Ruiz A."/>
            <person name="Russo S."/>
            <person name="Salzberg S.L."/>
            <person name="Sanchez-Gracia A."/>
            <person name="Saranga D.J."/>
            <person name="Sato H."/>
            <person name="Schaeffer S.W."/>
            <person name="Schatz M.C."/>
            <person name="Schlenke T."/>
            <person name="Schwartz R."/>
            <person name="Segarra C."/>
            <person name="Singh R.S."/>
            <person name="Sirot L."/>
            <person name="Sirota M."/>
            <person name="Sisneros N.B."/>
            <person name="Smith C.D."/>
            <person name="Smith T.F."/>
            <person name="Spieth J."/>
            <person name="Stage D.E."/>
            <person name="Stark A."/>
            <person name="Stephan W."/>
            <person name="Strausberg R.L."/>
            <person name="Strempel S."/>
            <person name="Sturgill D."/>
            <person name="Sutton G."/>
            <person name="Sutton G.G."/>
            <person name="Tao W."/>
            <person name="Teichmann S."/>
            <person name="Tobari Y.N."/>
            <person name="Tomimura Y."/>
            <person name="Tsolas J.M."/>
            <person name="Valente V.L."/>
            <person name="Venter E."/>
            <person name="Venter J.C."/>
            <person name="Vicario S."/>
            <person name="Vieira F.G."/>
            <person name="Vilella A.J."/>
            <person name="Villasante A."/>
            <person name="Walenz B."/>
            <person name="Wang J."/>
            <person name="Wasserman M."/>
            <person name="Watts T."/>
            <person name="Wilson D."/>
            <person name="Wilson R.K."/>
            <person name="Wing R.A."/>
            <person name="Wolfner M.F."/>
            <person name="Wong A."/>
            <person name="Wong G.K."/>
            <person name="Wu C.I."/>
            <person name="Wu G."/>
            <person name="Yamamoto D."/>
            <person name="Yang H.P."/>
            <person name="Yang S.P."/>
            <person name="Yorke J.A."/>
            <person name="Yoshida K."/>
            <person name="Zdobnov E."/>
            <person name="Zhang P."/>
            <person name="Zhang Y."/>
            <person name="Zimin A.V."/>
            <person name="Baldwin J."/>
            <person name="Abdouelleil A."/>
            <person name="Abdulkadir J."/>
            <person name="Abebe A."/>
            <person name="Abera B."/>
            <person name="Abreu J."/>
            <person name="Acer S.C."/>
            <person name="Aftuck L."/>
            <person name="Alexander A."/>
            <person name="An P."/>
            <person name="Anderson E."/>
            <person name="Anderson S."/>
            <person name="Arachi H."/>
            <person name="Azer M."/>
            <person name="Bachantsang P."/>
            <person name="Barry A."/>
            <person name="Bayul T."/>
            <person name="Berlin A."/>
            <person name="Bessette D."/>
            <person name="Bloom T."/>
            <person name="Blye J."/>
            <person name="Boguslavskiy L."/>
            <person name="Bonnet C."/>
            <person name="Boukhgalter B."/>
            <person name="Bourzgui I."/>
            <person name="Brown A."/>
            <person name="Cahill P."/>
            <person name="Channer S."/>
            <person name="Cheshatsang Y."/>
            <person name="Chuda L."/>
            <person name="Citroen M."/>
            <person name="Collymore A."/>
            <person name="Cooke P."/>
            <person name="Costello M."/>
            <person name="D'Aco K."/>
            <person name="Daza R."/>
            <person name="De Haan G."/>
            <person name="DeGray S."/>
            <person name="DeMaso C."/>
            <person name="Dhargay N."/>
            <person name="Dooley K."/>
            <person name="Dooley E."/>
            <person name="Doricent M."/>
            <person name="Dorje P."/>
            <person name="Dorjee K."/>
            <person name="Dupes A."/>
            <person name="Elong R."/>
            <person name="Falk J."/>
            <person name="Farina A."/>
            <person name="Faro S."/>
            <person name="Ferguson D."/>
            <person name="Fisher S."/>
            <person name="Foley C.D."/>
            <person name="Franke A."/>
            <person name="Friedrich D."/>
            <person name="Gadbois L."/>
            <person name="Gearin G."/>
            <person name="Gearin C.R."/>
            <person name="Giannoukos G."/>
            <person name="Goode T."/>
            <person name="Graham J."/>
            <person name="Grandbois E."/>
            <person name="Grewal S."/>
            <person name="Gyaltsen K."/>
            <person name="Hafez N."/>
            <person name="Hagos B."/>
            <person name="Hall J."/>
            <person name="Henson C."/>
            <person name="Hollinger A."/>
            <person name="Honan T."/>
            <person name="Huard M.D."/>
            <person name="Hughes L."/>
            <person name="Hurhula B."/>
            <person name="Husby M.E."/>
            <person name="Kamat A."/>
            <person name="Kanga B."/>
            <person name="Kashin S."/>
            <person name="Khazanovich D."/>
            <person name="Kisner P."/>
            <person name="Lance K."/>
            <person name="Lara M."/>
            <person name="Lee W."/>
            <person name="Lennon N."/>
            <person name="Letendre F."/>
            <person name="LeVine R."/>
            <person name="Lipovsky A."/>
            <person name="Liu X."/>
            <person name="Liu J."/>
            <person name="Liu S."/>
            <person name="Lokyitsang T."/>
            <person name="Lokyitsang Y."/>
            <person name="Lubonja R."/>
            <person name="Lui A."/>
            <person name="MacDonald P."/>
            <person name="Magnisalis V."/>
            <person name="Maru K."/>
            <person name="Matthews C."/>
            <person name="McCusker W."/>
            <person name="McDonough S."/>
            <person name="Mehta T."/>
            <person name="Meldrim J."/>
            <person name="Meneus L."/>
            <person name="Mihai O."/>
            <person name="Mihalev A."/>
            <person name="Mihova T."/>
            <person name="Mittelman R."/>
            <person name="Mlenga V."/>
            <person name="Montmayeur A."/>
            <person name="Mulrain L."/>
            <person name="Navidi A."/>
            <person name="Naylor J."/>
            <person name="Negash T."/>
            <person name="Nguyen T."/>
            <person name="Nguyen N."/>
            <person name="Nicol R."/>
            <person name="Norbu C."/>
            <person name="Norbu N."/>
            <person name="Novod N."/>
            <person name="O'Neill B."/>
            <person name="Osman S."/>
            <person name="Markiewicz E."/>
            <person name="Oyono O.L."/>
            <person name="Patti C."/>
            <person name="Phunkhang P."/>
            <person name="Pierre F."/>
            <person name="Priest M."/>
            <person name="Raghuraman S."/>
            <person name="Rege F."/>
            <person name="Reyes R."/>
            <person name="Rise C."/>
            <person name="Rogov P."/>
            <person name="Ross K."/>
            <person name="Ryan E."/>
            <person name="Settipalli S."/>
            <person name="Shea T."/>
            <person name="Sherpa N."/>
            <person name="Shi L."/>
            <person name="Shih D."/>
            <person name="Sparrow T."/>
            <person name="Spaulding J."/>
            <person name="Stalker J."/>
            <person name="Stange-Thomann N."/>
            <person name="Stavropoulos S."/>
            <person name="Stone C."/>
            <person name="Strader C."/>
            <person name="Tesfaye S."/>
            <person name="Thomson T."/>
            <person name="Thoulutsang Y."/>
            <person name="Thoulutsang D."/>
            <person name="Topham K."/>
            <person name="Topping I."/>
            <person name="Tsamla T."/>
            <person name="Vassiliev H."/>
            <person name="Vo A."/>
            <person name="Wangchuk T."/>
            <person name="Wangdi T."/>
            <person name="Weiand M."/>
            <person name="Wilkinson J."/>
            <person name="Wilson A."/>
            <person name="Yadav S."/>
            <person name="Young G."/>
            <person name="Yu Q."/>
            <person name="Zembek L."/>
            <person name="Zhong D."/>
            <person name="Zimmer A."/>
            <person name="Zwirko Z."/>
            <person name="Jaffe D.B."/>
            <person name="Alvarez P."/>
            <person name="Brockman W."/>
            <person name="Butler J."/>
            <person name="Chin C."/>
            <person name="Gnerre S."/>
            <person name="Grabherr M."/>
            <person name="Kleber M."/>
            <person name="Mauceli E."/>
            <person name="MacCallum I."/>
        </authorList>
    </citation>
    <scope>NUCLEOTIDE SEQUENCE [LARGE SCALE GENOMIC DNA]</scope>
    <source>
        <strain evidence="7 8">TSC#14021-0224.01</strain>
    </source>
</reference>
<keyword evidence="5 6" id="KW-0472">Membrane</keyword>
<comment type="subcellular location">
    <subcellularLocation>
        <location evidence="1 6">Cell membrane</location>
        <topology evidence="1 6">Multi-pass membrane protein</topology>
    </subcellularLocation>
</comment>
<evidence type="ECO:0000256" key="3">
    <source>
        <dbReference type="ARBA" id="ARBA00022692"/>
    </source>
</evidence>
<comment type="function">
    <text evidence="6">Gustatory receptor which mediates acceptance or avoidance behavior, depending on its substrates.</text>
</comment>
<dbReference type="Proteomes" id="UP000008711">
    <property type="component" value="Unassembled WGS sequence"/>
</dbReference>
<evidence type="ECO:0000256" key="4">
    <source>
        <dbReference type="ARBA" id="ARBA00022989"/>
    </source>
</evidence>
<evidence type="ECO:0000313" key="7">
    <source>
        <dbReference type="EMBL" id="EDV57380.1"/>
    </source>
</evidence>
<dbReference type="GO" id="GO:0007165">
    <property type="term" value="P:signal transduction"/>
    <property type="evidence" value="ECO:0007669"/>
    <property type="project" value="UniProtKB-KW"/>
</dbReference>
<dbReference type="InterPro" id="IPR013604">
    <property type="entry name" value="7TM_chemorcpt"/>
</dbReference>
<organism evidence="7 8">
    <name type="scientific">Drosophila erecta</name>
    <name type="common">Fruit fly</name>
    <dbReference type="NCBI Taxonomy" id="7220"/>
    <lineage>
        <taxon>Eukaryota</taxon>
        <taxon>Metazoa</taxon>
        <taxon>Ecdysozoa</taxon>
        <taxon>Arthropoda</taxon>
        <taxon>Hexapoda</taxon>
        <taxon>Insecta</taxon>
        <taxon>Pterygota</taxon>
        <taxon>Neoptera</taxon>
        <taxon>Endopterygota</taxon>
        <taxon>Diptera</taxon>
        <taxon>Brachycera</taxon>
        <taxon>Muscomorpha</taxon>
        <taxon>Ephydroidea</taxon>
        <taxon>Drosophilidae</taxon>
        <taxon>Drosophila</taxon>
        <taxon>Sophophora</taxon>
    </lineage>
</organism>
<keyword evidence="3 6" id="KW-0812">Transmembrane</keyword>
<dbReference type="GO" id="GO:0050909">
    <property type="term" value="P:sensory perception of taste"/>
    <property type="evidence" value="ECO:0007669"/>
    <property type="project" value="InterPro"/>
</dbReference>
<feature type="transmembrane region" description="Helical" evidence="6">
    <location>
        <begin position="284"/>
        <end position="308"/>
    </location>
</feature>
<gene>
    <name evidence="7" type="primary">Dere\GG24810</name>
    <name evidence="7" type="synonym">dere_GLEANR_9502</name>
    <name evidence="7" type="synonym">GG24810</name>
    <name evidence="7" type="ORF">Dere_GG24810</name>
</gene>
<feature type="transmembrane region" description="Helical" evidence="6">
    <location>
        <begin position="366"/>
        <end position="384"/>
    </location>
</feature>
<dbReference type="Pfam" id="PF08395">
    <property type="entry name" value="7tm_7"/>
    <property type="match status" value="1"/>
</dbReference>
<feature type="transmembrane region" description="Helical" evidence="6">
    <location>
        <begin position="48"/>
        <end position="66"/>
    </location>
</feature>
<comment type="caution">
    <text evidence="6">Lacks conserved residue(s) required for the propagation of feature annotation.</text>
</comment>
<feature type="transmembrane region" description="Helical" evidence="6">
    <location>
        <begin position="149"/>
        <end position="166"/>
    </location>
</feature>
<dbReference type="PhylomeDB" id="B3N8Y0"/>
<dbReference type="EMBL" id="CH954177">
    <property type="protein sequence ID" value="EDV57380.1"/>
    <property type="molecule type" value="Genomic_DNA"/>
</dbReference>
<accession>B3N8Y0</accession>
<evidence type="ECO:0000256" key="5">
    <source>
        <dbReference type="ARBA" id="ARBA00023136"/>
    </source>
</evidence>
<protein>
    <recommendedName>
        <fullName evidence="6">Gustatory receptor</fullName>
    </recommendedName>
</protein>
<dbReference type="KEGG" id="der:6542719"/>
<evidence type="ECO:0000256" key="6">
    <source>
        <dbReference type="RuleBase" id="RU363108"/>
    </source>
</evidence>
<dbReference type="OMA" id="RFVWTIN"/>
<evidence type="ECO:0000256" key="2">
    <source>
        <dbReference type="ARBA" id="ARBA00022475"/>
    </source>
</evidence>
<proteinExistence type="inferred from homology"/>
<dbReference type="AlphaFoldDB" id="B3N8Y0"/>
<keyword evidence="2 6" id="KW-1003">Cell membrane</keyword>
<keyword evidence="4 6" id="KW-1133">Transmembrane helix</keyword>
<evidence type="ECO:0000256" key="1">
    <source>
        <dbReference type="ARBA" id="ARBA00004651"/>
    </source>
</evidence>
<feature type="transmembrane region" description="Helical" evidence="6">
    <location>
        <begin position="186"/>
        <end position="208"/>
    </location>
</feature>
<feature type="transmembrane region" description="Helical" evidence="6">
    <location>
        <begin position="256"/>
        <end position="277"/>
    </location>
</feature>
<dbReference type="HOGENOM" id="CLU_033758_0_0_1"/>
<comment type="similarity">
    <text evidence="6">Belongs to the insect chemoreceptor superfamily. Gustatory receptor (GR) family.</text>
</comment>
<reference evidence="7 8" key="2">
    <citation type="journal article" date="2008" name="Bioinformatics">
        <title>Assembly reconciliation.</title>
        <authorList>
            <person name="Zimin A.V."/>
            <person name="Smith D.R."/>
            <person name="Sutton G."/>
            <person name="Yorke J.A."/>
        </authorList>
    </citation>
    <scope>NUCLEOTIDE SEQUENCE [LARGE SCALE GENOMIC DNA]</scope>
    <source>
        <strain evidence="7 8">TSC#14021-0224.01</strain>
    </source>
</reference>
<keyword evidence="6" id="KW-0807">Transducer</keyword>
<sequence>MSQPKRIHRIRQRLVRFTIKATLYGSWVLGLFPFTFDSRKRRLYRSKWLLAYGLVLNLGLLVLSVMPATDDHNSVKVEVFERNPLVKQVEELVEVISLITTLMTHLRTFSRSSELVEILNELLVLEKRHFSELILLECHKFNRYVIEKGLVVILEIASSLLIYFAIPDSKIVVHEAVCIYIVQLEVQMVVMHFHLAVIYIYRYVWIINGQLLDMASRLRSGDSVDPDRVQLLLWLYSRLLDLNARLAAIYDIQVTLFMATLFSANIIVGHVLVICWINVTRFSLVVMILLFPQALIINFWDLWLGIAFCELAESTGKRTSLILKLFNDMENMDQEMERRVAEFTFFCSHRRLKICHLGLFDINYEMGFRMIITNILYVVFLVQFDYMNLKFKTDVQ</sequence>
<keyword evidence="8" id="KW-1185">Reference proteome</keyword>
<dbReference type="GO" id="GO:0005886">
    <property type="term" value="C:plasma membrane"/>
    <property type="evidence" value="ECO:0007669"/>
    <property type="project" value="UniProtKB-SubCell"/>
</dbReference>
<dbReference type="OrthoDB" id="8067175at2759"/>
<evidence type="ECO:0000313" key="8">
    <source>
        <dbReference type="Proteomes" id="UP000008711"/>
    </source>
</evidence>
<name>B3N8Y0_DROER</name>